<reference evidence="1 2" key="1">
    <citation type="submission" date="2020-07" db="EMBL/GenBank/DDBJ databases">
        <title>A new beta-1,3-glucan-decomposing anaerobic bacterium isolated from anoxic soil subjected to biological soil disinfestation.</title>
        <authorList>
            <person name="Ueki A."/>
            <person name="Tonouchi A."/>
        </authorList>
    </citation>
    <scope>NUCLEOTIDE SEQUENCE [LARGE SCALE GENOMIC DNA]</scope>
    <source>
        <strain evidence="1 2">TW1</strain>
    </source>
</reference>
<evidence type="ECO:0000313" key="2">
    <source>
        <dbReference type="Proteomes" id="UP000580568"/>
    </source>
</evidence>
<proteinExistence type="predicted"/>
<accession>A0A6V8SRI7</accession>
<sequence>MRIKLPGSMKTKIILLIILVFLSIGIFIKEGITNSKHTDSKVTIENQTIKSK</sequence>
<organism evidence="1 2">
    <name type="scientific">Clostridium fungisolvens</name>
    <dbReference type="NCBI Taxonomy" id="1604897"/>
    <lineage>
        <taxon>Bacteria</taxon>
        <taxon>Bacillati</taxon>
        <taxon>Bacillota</taxon>
        <taxon>Clostridia</taxon>
        <taxon>Eubacteriales</taxon>
        <taxon>Clostridiaceae</taxon>
        <taxon>Clostridium</taxon>
    </lineage>
</organism>
<dbReference type="AlphaFoldDB" id="A0A6V8SRI7"/>
<protein>
    <submittedName>
        <fullName evidence="1">Uncharacterized protein</fullName>
    </submittedName>
</protein>
<name>A0A6V8SRI7_9CLOT</name>
<gene>
    <name evidence="1" type="ORF">bsdtw1_04000</name>
</gene>
<dbReference type="RefSeq" id="WP_183279178.1">
    <property type="nucleotide sequence ID" value="NZ_BLZR01000001.1"/>
</dbReference>
<dbReference type="EMBL" id="BLZR01000001">
    <property type="protein sequence ID" value="GFP77828.1"/>
    <property type="molecule type" value="Genomic_DNA"/>
</dbReference>
<comment type="caution">
    <text evidence="1">The sequence shown here is derived from an EMBL/GenBank/DDBJ whole genome shotgun (WGS) entry which is preliminary data.</text>
</comment>
<dbReference type="Proteomes" id="UP000580568">
    <property type="component" value="Unassembled WGS sequence"/>
</dbReference>
<evidence type="ECO:0000313" key="1">
    <source>
        <dbReference type="EMBL" id="GFP77828.1"/>
    </source>
</evidence>
<keyword evidence="2" id="KW-1185">Reference proteome</keyword>